<dbReference type="Gene3D" id="1.20.272.10">
    <property type="match status" value="1"/>
</dbReference>
<dbReference type="EC" id="2.7.7.7" evidence="1"/>
<keyword evidence="6" id="KW-0239">DNA-directed DNA polymerase</keyword>
<proteinExistence type="inferred from homology"/>
<dbReference type="Proteomes" id="UP000614058">
    <property type="component" value="Unassembled WGS sequence"/>
</dbReference>
<evidence type="ECO:0000313" key="12">
    <source>
        <dbReference type="Proteomes" id="UP000614058"/>
    </source>
</evidence>
<protein>
    <recommendedName>
        <fullName evidence="2">DNA polymerase III subunit delta</fullName>
        <ecNumber evidence="1">2.7.7.7</ecNumber>
    </recommendedName>
</protein>
<keyword evidence="5" id="KW-0235">DNA replication</keyword>
<dbReference type="CDD" id="cd18138">
    <property type="entry name" value="HLD_clamp_pol_III_delta"/>
    <property type="match status" value="1"/>
</dbReference>
<evidence type="ECO:0000313" key="11">
    <source>
        <dbReference type="EMBL" id="MBK0395304.1"/>
    </source>
</evidence>
<name>A0ABS1BPZ0_9NEIS</name>
<dbReference type="Pfam" id="PF06144">
    <property type="entry name" value="DNA_pol3_delta"/>
    <property type="match status" value="1"/>
</dbReference>
<dbReference type="PANTHER" id="PTHR34388">
    <property type="entry name" value="DNA POLYMERASE III SUBUNIT DELTA"/>
    <property type="match status" value="1"/>
</dbReference>
<evidence type="ECO:0000256" key="8">
    <source>
        <dbReference type="ARBA" id="ARBA00049244"/>
    </source>
</evidence>
<comment type="catalytic activity">
    <reaction evidence="8">
        <text>DNA(n) + a 2'-deoxyribonucleoside 5'-triphosphate = DNA(n+1) + diphosphate</text>
        <dbReference type="Rhea" id="RHEA:22508"/>
        <dbReference type="Rhea" id="RHEA-COMP:17339"/>
        <dbReference type="Rhea" id="RHEA-COMP:17340"/>
        <dbReference type="ChEBI" id="CHEBI:33019"/>
        <dbReference type="ChEBI" id="CHEBI:61560"/>
        <dbReference type="ChEBI" id="CHEBI:173112"/>
        <dbReference type="EC" id="2.7.7.7"/>
    </reaction>
</comment>
<feature type="domain" description="DNA polymerase III delta N-terminal" evidence="9">
    <location>
        <begin position="21"/>
        <end position="141"/>
    </location>
</feature>
<organism evidence="11 12">
    <name type="scientific">Kingella bonacorsii</name>
    <dbReference type="NCBI Taxonomy" id="2796361"/>
    <lineage>
        <taxon>Bacteria</taxon>
        <taxon>Pseudomonadati</taxon>
        <taxon>Pseudomonadota</taxon>
        <taxon>Betaproteobacteria</taxon>
        <taxon>Neisseriales</taxon>
        <taxon>Neisseriaceae</taxon>
        <taxon>Kingella</taxon>
    </lineage>
</organism>
<dbReference type="EMBL" id="JAEHNZ010000001">
    <property type="protein sequence ID" value="MBK0395304.1"/>
    <property type="molecule type" value="Genomic_DNA"/>
</dbReference>
<evidence type="ECO:0000256" key="4">
    <source>
        <dbReference type="ARBA" id="ARBA00022695"/>
    </source>
</evidence>
<evidence type="ECO:0000256" key="2">
    <source>
        <dbReference type="ARBA" id="ARBA00017703"/>
    </source>
</evidence>
<evidence type="ECO:0000259" key="10">
    <source>
        <dbReference type="Pfam" id="PF21694"/>
    </source>
</evidence>
<evidence type="ECO:0000256" key="5">
    <source>
        <dbReference type="ARBA" id="ARBA00022705"/>
    </source>
</evidence>
<evidence type="ECO:0000256" key="7">
    <source>
        <dbReference type="ARBA" id="ARBA00034754"/>
    </source>
</evidence>
<dbReference type="InterPro" id="IPR010372">
    <property type="entry name" value="DNA_pol3_delta_N"/>
</dbReference>
<dbReference type="Gene3D" id="3.40.50.300">
    <property type="entry name" value="P-loop containing nucleotide triphosphate hydrolases"/>
    <property type="match status" value="1"/>
</dbReference>
<dbReference type="InterPro" id="IPR005790">
    <property type="entry name" value="DNA_polIII_delta"/>
</dbReference>
<dbReference type="InterPro" id="IPR048466">
    <property type="entry name" value="DNA_pol3_delta-like_C"/>
</dbReference>
<feature type="domain" description="DNA polymerase III delta subunit-like C-terminal" evidence="10">
    <location>
        <begin position="215"/>
        <end position="333"/>
    </location>
</feature>
<gene>
    <name evidence="11" type="ORF">JDW22_01555</name>
</gene>
<keyword evidence="3" id="KW-0808">Transferase</keyword>
<reference evidence="11 12" key="1">
    <citation type="journal article" date="2021" name="Pathogens">
        <title>Isolation and Characterization of Kingella bonacorsii sp. nov., A Novel Kingella Species Detected in a Stable Periodontitis Subject.</title>
        <authorList>
            <person name="Antezack A."/>
            <person name="Boxberger M."/>
            <person name="Rolland C."/>
            <person name="Monnet-Corti V."/>
            <person name="La Scola B."/>
        </authorList>
    </citation>
    <scope>NUCLEOTIDE SEQUENCE [LARGE SCALE GENOMIC DNA]</scope>
    <source>
        <strain evidence="11 12">Marseille-Q4569</strain>
    </source>
</reference>
<evidence type="ECO:0000256" key="6">
    <source>
        <dbReference type="ARBA" id="ARBA00022932"/>
    </source>
</evidence>
<comment type="similarity">
    <text evidence="7">Belongs to the DNA polymerase HolA subunit family.</text>
</comment>
<dbReference type="SUPFAM" id="SSF48019">
    <property type="entry name" value="post-AAA+ oligomerization domain-like"/>
    <property type="match status" value="1"/>
</dbReference>
<dbReference type="Gene3D" id="1.10.8.60">
    <property type="match status" value="1"/>
</dbReference>
<dbReference type="PANTHER" id="PTHR34388:SF1">
    <property type="entry name" value="DNA POLYMERASE III SUBUNIT DELTA"/>
    <property type="match status" value="1"/>
</dbReference>
<dbReference type="NCBIfam" id="TIGR01128">
    <property type="entry name" value="holA"/>
    <property type="match status" value="1"/>
</dbReference>
<evidence type="ECO:0000259" key="9">
    <source>
        <dbReference type="Pfam" id="PF06144"/>
    </source>
</evidence>
<dbReference type="Pfam" id="PF21694">
    <property type="entry name" value="DNA_pol3_delta_C"/>
    <property type="match status" value="1"/>
</dbReference>
<keyword evidence="4" id="KW-0548">Nucleotidyltransferase</keyword>
<accession>A0ABS1BPZ0</accession>
<evidence type="ECO:0000256" key="1">
    <source>
        <dbReference type="ARBA" id="ARBA00012417"/>
    </source>
</evidence>
<comment type="caution">
    <text evidence="11">The sequence shown here is derived from an EMBL/GenBank/DDBJ whole genome shotgun (WGS) entry which is preliminary data.</text>
</comment>
<dbReference type="RefSeq" id="WP_200521269.1">
    <property type="nucleotide sequence ID" value="NZ_JAEHNZ010000001.1"/>
</dbReference>
<sequence length="336" mass="36871">MPQLDINQLSGSLKGALQPLYVIHGEEDLLRIEALDSIRAVAKQRGYLNRESYTVENANFDWNEVLANADSAGLFADLKLLEIHIPSGKVGKNGGEVLQQLAENLPRDTVTLIVLPKLERAQTQAKWFTALSKHGTMLEAKAVSPNALPAWINTRLQQHGLEAEAAAVALFAERVEGNLLAAKQEVDKLALLFPQGHLISIQDAQESIANVARFDVFQLAAAWMGGNVRRTAHLLDGLAADDEEPVLLLWAVAEDIRTLIRLSAAFKQGKSVQAVRNELRLWGDKQQYASQAAQRLTVPRLMDALKTCAQIDRQIKGTEAGDARAALRQLVMQLAT</sequence>
<dbReference type="InterPro" id="IPR027417">
    <property type="entry name" value="P-loop_NTPase"/>
</dbReference>
<dbReference type="InterPro" id="IPR008921">
    <property type="entry name" value="DNA_pol3_clamp-load_cplx_C"/>
</dbReference>
<dbReference type="SUPFAM" id="SSF52540">
    <property type="entry name" value="P-loop containing nucleoside triphosphate hydrolases"/>
    <property type="match status" value="1"/>
</dbReference>
<keyword evidence="12" id="KW-1185">Reference proteome</keyword>
<evidence type="ECO:0000256" key="3">
    <source>
        <dbReference type="ARBA" id="ARBA00022679"/>
    </source>
</evidence>